<evidence type="ECO:0000259" key="21">
    <source>
        <dbReference type="PROSITE" id="PS50011"/>
    </source>
</evidence>
<protein>
    <recommendedName>
        <fullName evidence="2">non-specific serine/threonine protein kinase</fullName>
        <ecNumber evidence="2">2.7.11.1</ecNumber>
    </recommendedName>
</protein>
<feature type="domain" description="Protein kinase" evidence="21">
    <location>
        <begin position="997"/>
        <end position="1189"/>
    </location>
</feature>
<dbReference type="Proteomes" id="UP000682877">
    <property type="component" value="Chromosome 8"/>
</dbReference>
<evidence type="ECO:0000256" key="3">
    <source>
        <dbReference type="ARBA" id="ARBA00022448"/>
    </source>
</evidence>
<evidence type="ECO:0000256" key="16">
    <source>
        <dbReference type="ARBA" id="ARBA00047899"/>
    </source>
</evidence>
<dbReference type="GO" id="GO:0016020">
    <property type="term" value="C:membrane"/>
    <property type="evidence" value="ECO:0007669"/>
    <property type="project" value="UniProtKB-SubCell"/>
</dbReference>
<dbReference type="Gene3D" id="2.60.120.430">
    <property type="entry name" value="Galactose-binding lectin"/>
    <property type="match status" value="1"/>
</dbReference>
<keyword evidence="15 19" id="KW-0472">Membrane</keyword>
<dbReference type="InterPro" id="IPR001611">
    <property type="entry name" value="Leu-rich_rpt"/>
</dbReference>
<gene>
    <name evidence="24" type="ORF">AARE701A_LOCUS20968</name>
</gene>
<dbReference type="InterPro" id="IPR011009">
    <property type="entry name" value="Kinase-like_dom_sf"/>
</dbReference>
<feature type="transmembrane region" description="Helical" evidence="19">
    <location>
        <begin position="252"/>
        <end position="278"/>
    </location>
</feature>
<dbReference type="PROSITE" id="PS51450">
    <property type="entry name" value="LRR"/>
    <property type="match status" value="1"/>
</dbReference>
<dbReference type="Gene3D" id="1.10.510.10">
    <property type="entry name" value="Transferase(Phosphotransferase) domain 1"/>
    <property type="match status" value="2"/>
</dbReference>
<keyword evidence="25" id="KW-1185">Reference proteome</keyword>
<dbReference type="InterPro" id="IPR006593">
    <property type="entry name" value="Cyt_b561/ferric_Rdtase_TM"/>
</dbReference>
<feature type="transmembrane region" description="Helical" evidence="19">
    <location>
        <begin position="320"/>
        <end position="340"/>
    </location>
</feature>
<dbReference type="Pfam" id="PF13855">
    <property type="entry name" value="LRR_8"/>
    <property type="match status" value="1"/>
</dbReference>
<keyword evidence="5" id="KW-0433">Leucine-rich repeat</keyword>
<dbReference type="InterPro" id="IPR032675">
    <property type="entry name" value="LRR_dom_sf"/>
</dbReference>
<dbReference type="InterPro" id="IPR005018">
    <property type="entry name" value="DOMON_domain"/>
</dbReference>
<dbReference type="GO" id="GO:0005524">
    <property type="term" value="F:ATP binding"/>
    <property type="evidence" value="ECO:0007669"/>
    <property type="project" value="UniProtKB-UniRule"/>
</dbReference>
<keyword evidence="13" id="KW-0249">Electron transport</keyword>
<keyword evidence="8 20" id="KW-0732">Signal</keyword>
<evidence type="ECO:0000256" key="9">
    <source>
        <dbReference type="ARBA" id="ARBA00022737"/>
    </source>
</evidence>
<feature type="binding site" evidence="18">
    <location>
        <position position="1025"/>
    </location>
    <ligand>
        <name>ATP</name>
        <dbReference type="ChEBI" id="CHEBI:30616"/>
    </ligand>
</feature>
<dbReference type="CDD" id="cd08760">
    <property type="entry name" value="Cyt_b561_FRRS1_like"/>
    <property type="match status" value="1"/>
</dbReference>
<dbReference type="SMART" id="SM00369">
    <property type="entry name" value="LRR_TYP"/>
    <property type="match status" value="3"/>
</dbReference>
<dbReference type="PANTHER" id="PTHR45631:SF21">
    <property type="entry name" value="PROTEIN KINASE DOMAIN-CONTAINING PROTEIN"/>
    <property type="match status" value="1"/>
</dbReference>
<evidence type="ECO:0000256" key="20">
    <source>
        <dbReference type="SAM" id="SignalP"/>
    </source>
</evidence>
<evidence type="ECO:0000256" key="14">
    <source>
        <dbReference type="ARBA" id="ARBA00022989"/>
    </source>
</evidence>
<dbReference type="Pfam" id="PF12819">
    <property type="entry name" value="Malectin_like"/>
    <property type="match status" value="1"/>
</dbReference>
<keyword evidence="6" id="KW-0808">Transferase</keyword>
<evidence type="ECO:0000256" key="1">
    <source>
        <dbReference type="ARBA" id="ARBA00004167"/>
    </source>
</evidence>
<accession>A0A8S2B1F7</accession>
<dbReference type="PROSITE" id="PS00107">
    <property type="entry name" value="PROTEIN_KINASE_ATP"/>
    <property type="match status" value="1"/>
</dbReference>
<evidence type="ECO:0000259" key="23">
    <source>
        <dbReference type="PROSITE" id="PS50939"/>
    </source>
</evidence>
<dbReference type="Gene3D" id="3.80.10.10">
    <property type="entry name" value="Ribonuclease Inhibitor"/>
    <property type="match status" value="1"/>
</dbReference>
<feature type="transmembrane region" description="Helical" evidence="19">
    <location>
        <begin position="290"/>
        <end position="308"/>
    </location>
</feature>
<dbReference type="InterPro" id="IPR045265">
    <property type="entry name" value="AIR12_DOMON"/>
</dbReference>
<dbReference type="EC" id="2.7.11.1" evidence="2"/>
<dbReference type="InterPro" id="IPR000719">
    <property type="entry name" value="Prot_kinase_dom"/>
</dbReference>
<dbReference type="SUPFAM" id="SSF52058">
    <property type="entry name" value="L domain-like"/>
    <property type="match status" value="1"/>
</dbReference>
<dbReference type="PROSITE" id="PS50011">
    <property type="entry name" value="PROTEIN_KINASE_DOM"/>
    <property type="match status" value="1"/>
</dbReference>
<keyword evidence="7 19" id="KW-0812">Transmembrane</keyword>
<evidence type="ECO:0000256" key="4">
    <source>
        <dbReference type="ARBA" id="ARBA00022527"/>
    </source>
</evidence>
<evidence type="ECO:0000256" key="8">
    <source>
        <dbReference type="ARBA" id="ARBA00022729"/>
    </source>
</evidence>
<keyword evidence="14 19" id="KW-1133">Transmembrane helix</keyword>
<evidence type="ECO:0000256" key="15">
    <source>
        <dbReference type="ARBA" id="ARBA00023136"/>
    </source>
</evidence>
<dbReference type="PANTHER" id="PTHR45631">
    <property type="entry name" value="OS07G0107800 PROTEIN-RELATED"/>
    <property type="match status" value="1"/>
</dbReference>
<organism evidence="24 25">
    <name type="scientific">Arabidopsis arenosa</name>
    <name type="common">Sand rock-cress</name>
    <name type="synonym">Cardaminopsis arenosa</name>
    <dbReference type="NCBI Taxonomy" id="38785"/>
    <lineage>
        <taxon>Eukaryota</taxon>
        <taxon>Viridiplantae</taxon>
        <taxon>Streptophyta</taxon>
        <taxon>Embryophyta</taxon>
        <taxon>Tracheophyta</taxon>
        <taxon>Spermatophyta</taxon>
        <taxon>Magnoliopsida</taxon>
        <taxon>eudicotyledons</taxon>
        <taxon>Gunneridae</taxon>
        <taxon>Pentapetalae</taxon>
        <taxon>rosids</taxon>
        <taxon>malvids</taxon>
        <taxon>Brassicales</taxon>
        <taxon>Brassicaceae</taxon>
        <taxon>Camelineae</taxon>
        <taxon>Arabidopsis</taxon>
    </lineage>
</organism>
<keyword evidence="9" id="KW-0677">Repeat</keyword>
<dbReference type="SUPFAM" id="SSF56112">
    <property type="entry name" value="Protein kinase-like (PK-like)"/>
    <property type="match status" value="1"/>
</dbReference>
<feature type="domain" description="Cytochrome b561" evidence="23">
    <location>
        <begin position="178"/>
        <end position="379"/>
    </location>
</feature>
<dbReference type="FunFam" id="3.30.200.20:FF:000178">
    <property type="entry name" value="serine/threonine-protein kinase PBS1-like"/>
    <property type="match status" value="1"/>
</dbReference>
<dbReference type="AlphaFoldDB" id="A0A8S2B1F7"/>
<keyword evidence="10 18" id="KW-0547">Nucleotide-binding</keyword>
<evidence type="ECO:0000256" key="2">
    <source>
        <dbReference type="ARBA" id="ARBA00012513"/>
    </source>
</evidence>
<feature type="signal peptide" evidence="20">
    <location>
        <begin position="1"/>
        <end position="27"/>
    </location>
</feature>
<comment type="subcellular location">
    <subcellularLocation>
        <location evidence="1">Membrane</location>
        <topology evidence="1">Single-pass membrane protein</topology>
    </subcellularLocation>
</comment>
<evidence type="ECO:0000259" key="22">
    <source>
        <dbReference type="PROSITE" id="PS50836"/>
    </source>
</evidence>
<dbReference type="InterPro" id="IPR024788">
    <property type="entry name" value="Malectin-like_Carb-bd_dom"/>
</dbReference>
<evidence type="ECO:0000256" key="10">
    <source>
        <dbReference type="ARBA" id="ARBA00022741"/>
    </source>
</evidence>
<comment type="catalytic activity">
    <reaction evidence="16">
        <text>L-threonyl-[protein] + ATP = O-phospho-L-threonyl-[protein] + ADP + H(+)</text>
        <dbReference type="Rhea" id="RHEA:46608"/>
        <dbReference type="Rhea" id="RHEA-COMP:11060"/>
        <dbReference type="Rhea" id="RHEA-COMP:11605"/>
        <dbReference type="ChEBI" id="CHEBI:15378"/>
        <dbReference type="ChEBI" id="CHEBI:30013"/>
        <dbReference type="ChEBI" id="CHEBI:30616"/>
        <dbReference type="ChEBI" id="CHEBI:61977"/>
        <dbReference type="ChEBI" id="CHEBI:456216"/>
        <dbReference type="EC" id="2.7.11.1"/>
    </reaction>
</comment>
<dbReference type="SMART" id="SM00665">
    <property type="entry name" value="B561"/>
    <property type="match status" value="1"/>
</dbReference>
<comment type="catalytic activity">
    <reaction evidence="17">
        <text>L-seryl-[protein] + ATP = O-phospho-L-seryl-[protein] + ADP + H(+)</text>
        <dbReference type="Rhea" id="RHEA:17989"/>
        <dbReference type="Rhea" id="RHEA-COMP:9863"/>
        <dbReference type="Rhea" id="RHEA-COMP:11604"/>
        <dbReference type="ChEBI" id="CHEBI:15378"/>
        <dbReference type="ChEBI" id="CHEBI:29999"/>
        <dbReference type="ChEBI" id="CHEBI:30616"/>
        <dbReference type="ChEBI" id="CHEBI:83421"/>
        <dbReference type="ChEBI" id="CHEBI:456216"/>
        <dbReference type="EC" id="2.7.11.1"/>
    </reaction>
</comment>
<keyword evidence="11" id="KW-0418">Kinase</keyword>
<feature type="transmembrane region" description="Helical" evidence="19">
    <location>
        <begin position="661"/>
        <end position="681"/>
    </location>
</feature>
<keyword evidence="3" id="KW-0813">Transport</keyword>
<dbReference type="PROSITE" id="PS50939">
    <property type="entry name" value="CYTOCHROME_B561"/>
    <property type="match status" value="1"/>
</dbReference>
<dbReference type="PROSITE" id="PS50836">
    <property type="entry name" value="DOMON"/>
    <property type="match status" value="1"/>
</dbReference>
<dbReference type="Pfam" id="PF07714">
    <property type="entry name" value="PK_Tyr_Ser-Thr"/>
    <property type="match status" value="1"/>
</dbReference>
<dbReference type="Gene3D" id="1.20.120.1770">
    <property type="match status" value="1"/>
</dbReference>
<dbReference type="GO" id="GO:0004674">
    <property type="term" value="F:protein serine/threonine kinase activity"/>
    <property type="evidence" value="ECO:0007669"/>
    <property type="project" value="UniProtKB-KW"/>
</dbReference>
<feature type="transmembrane region" description="Helical" evidence="19">
    <location>
        <begin position="936"/>
        <end position="960"/>
    </location>
</feature>
<reference evidence="24" key="1">
    <citation type="submission" date="2021-01" db="EMBL/GenBank/DDBJ databases">
        <authorList>
            <person name="Bezrukov I."/>
        </authorList>
    </citation>
    <scope>NUCLEOTIDE SEQUENCE</scope>
</reference>
<evidence type="ECO:0000256" key="13">
    <source>
        <dbReference type="ARBA" id="ARBA00022982"/>
    </source>
</evidence>
<evidence type="ECO:0000256" key="19">
    <source>
        <dbReference type="SAM" id="Phobius"/>
    </source>
</evidence>
<feature type="transmembrane region" description="Helical" evidence="19">
    <location>
        <begin position="221"/>
        <end position="240"/>
    </location>
</feature>
<dbReference type="InterPro" id="IPR001245">
    <property type="entry name" value="Ser-Thr/Tyr_kinase_cat_dom"/>
</dbReference>
<dbReference type="EMBL" id="LR999458">
    <property type="protein sequence ID" value="CAE6229194.1"/>
    <property type="molecule type" value="Genomic_DNA"/>
</dbReference>
<feature type="domain" description="DOMON" evidence="22">
    <location>
        <begin position="56"/>
        <end position="171"/>
    </location>
</feature>
<evidence type="ECO:0000256" key="12">
    <source>
        <dbReference type="ARBA" id="ARBA00022840"/>
    </source>
</evidence>
<keyword evidence="4" id="KW-0723">Serine/threonine-protein kinase</keyword>
<proteinExistence type="predicted"/>
<evidence type="ECO:0000256" key="5">
    <source>
        <dbReference type="ARBA" id="ARBA00022614"/>
    </source>
</evidence>
<evidence type="ECO:0000313" key="25">
    <source>
        <dbReference type="Proteomes" id="UP000682877"/>
    </source>
</evidence>
<dbReference type="CDD" id="cd09629">
    <property type="entry name" value="DOMON_CIL1_like"/>
    <property type="match status" value="1"/>
</dbReference>
<feature type="transmembrane region" description="Helical" evidence="19">
    <location>
        <begin position="352"/>
        <end position="373"/>
    </location>
</feature>
<name>A0A8S2B1F7_ARAAE</name>
<feature type="chain" id="PRO_5035899280" description="non-specific serine/threonine protein kinase" evidence="20">
    <location>
        <begin position="28"/>
        <end position="1189"/>
    </location>
</feature>
<evidence type="ECO:0000256" key="6">
    <source>
        <dbReference type="ARBA" id="ARBA00022679"/>
    </source>
</evidence>
<dbReference type="Pfam" id="PF04526">
    <property type="entry name" value="DUF568"/>
    <property type="match status" value="1"/>
</dbReference>
<keyword evidence="12 18" id="KW-0067">ATP-binding</keyword>
<sequence>MFMSLSSRTFVVVLCFLFVIAPYFTRATTDGVRARCDSKQFRNGKHFRSCIDLPVLDSYLHFSYIRETGVLDVAYRHTNVESSSWIAWGINPTSKGMLGAQILLAYRNSSSGFMRAYTSSIKDYSTTLQEGSLSFHVKQLSAEFLNGEMTIFATIVLPSNTTVVNHLWQDGPLKEGDRLGMHAMNRDHLKSMANLDLLSGQVTTTKAANDNMLLVKNIHGLVNAVCWGIFMPIGVLAARYMRTYKGLDPTWFYIHIFFQTTGYFGGLLGGLGTAIYMAKHTGMRSTPHTVIGIFLFALGFLQILALKARPDKNHKYRKYWNWYHHTVGYVVIVLSVYNIYKGLAILQPGSSWKIAYSTIIGVIGLFAIVMEILQFNKRWGGLCCKKSKDLEADQTACIDVYGFWVFGFSNPDGFLSLSCGGSSYTEAYNISWVSDNDYIETGNTTTVTYAEGNSTSSVPIRFFPDSQGRQCYKLPVRKDFSSVLIRATFVYRNYDSQNSPPAFHVSLGRRITSTVDLRTNDPWIEELVWPVNNDSLLLCLLAIKGRGIPVISSLEVRPLPLGAYRNSLEGSPNIILRRSYRINSGYTNGTIRYPSDPFDRIWDPDQSFAPFHASWSFNGLTKLTSFNITENPPDSVLETARILARKDSLSYTFSLHTLGDYYIILYFAGILSLSPSFSVMINDEVKQSDYTVTSSEAGTLYFTQKRVSKLNITLGKIKFNPQVNALEVYEILQIPAEASSTTALKVIEQFTGQDLGWQEDPCTPLPWNHIKCEGNRVTSLFLSQINLRSISPTFGDLLDLKTLDLHNTSLTGAIQNVGSLKDLQKLNLSFNQLKSFGSELEDLVNLEVLDLENNSLQGSVPETLGKLTKLRLLNLEKNNLVGPMPQSLNRTGLEVRITGNPCLSFTSLSCNNVSSTIDTPQVTIPINKKHKKQNRIAILLGVSGGVLFATFLVFVLMSIYTRRQRNKERDITRAQLKMQNWNTSRIFSHKEIKSATRNFKEVIGRGSFGAVYRGKLPDGKQVAVKVRFDRTQLGADSFINEVHLLSQIRHQNLVSFEGFCYEPKRQILVYEYLSGGSLADHLYGPKSKRHSLNWVSRLKVAVDAAKGSPDSFNLVLWARPNLQAGAFEIVDDFLKDTFDPASMRKAASIAIRCVERDASGRPSIAEVLTQLKEAYSLQLSYLAASAHTD</sequence>
<evidence type="ECO:0000256" key="7">
    <source>
        <dbReference type="ARBA" id="ARBA00022692"/>
    </source>
</evidence>
<dbReference type="FunFam" id="3.80.10.10:FF:000383">
    <property type="entry name" value="Leucine-rich repeat receptor protein kinase EMS1"/>
    <property type="match status" value="1"/>
</dbReference>
<dbReference type="InterPro" id="IPR017441">
    <property type="entry name" value="Protein_kinase_ATP_BS"/>
</dbReference>
<evidence type="ECO:0000313" key="24">
    <source>
        <dbReference type="EMBL" id="CAE6229194.1"/>
    </source>
</evidence>
<evidence type="ECO:0000256" key="11">
    <source>
        <dbReference type="ARBA" id="ARBA00022777"/>
    </source>
</evidence>
<evidence type="ECO:0000256" key="18">
    <source>
        <dbReference type="PROSITE-ProRule" id="PRU10141"/>
    </source>
</evidence>
<evidence type="ECO:0000256" key="17">
    <source>
        <dbReference type="ARBA" id="ARBA00048679"/>
    </source>
</evidence>
<dbReference type="InterPro" id="IPR003591">
    <property type="entry name" value="Leu-rich_rpt_typical-subtyp"/>
</dbReference>